<dbReference type="EMBL" id="JAUSUF010000010">
    <property type="protein sequence ID" value="MDQ0150559.1"/>
    <property type="molecule type" value="Genomic_DNA"/>
</dbReference>
<dbReference type="Proteomes" id="UP001228504">
    <property type="component" value="Unassembled WGS sequence"/>
</dbReference>
<dbReference type="RefSeq" id="WP_307487284.1">
    <property type="nucleotide sequence ID" value="NZ_JAUSUF010000010.1"/>
</dbReference>
<keyword evidence="2" id="KW-1185">Reference proteome</keyword>
<organism evidence="1 2">
    <name type="scientific">Eubacterium multiforme</name>
    <dbReference type="NCBI Taxonomy" id="83339"/>
    <lineage>
        <taxon>Bacteria</taxon>
        <taxon>Bacillati</taxon>
        <taxon>Bacillota</taxon>
        <taxon>Clostridia</taxon>
        <taxon>Eubacteriales</taxon>
        <taxon>Eubacteriaceae</taxon>
        <taxon>Eubacterium</taxon>
    </lineage>
</organism>
<comment type="caution">
    <text evidence="1">The sequence shown here is derived from an EMBL/GenBank/DDBJ whole genome shotgun (WGS) entry which is preliminary data.</text>
</comment>
<name>A0ABT9UW69_9FIRM</name>
<reference evidence="1 2" key="1">
    <citation type="submission" date="2023-07" db="EMBL/GenBank/DDBJ databases">
        <title>Genomic Encyclopedia of Type Strains, Phase IV (KMG-IV): sequencing the most valuable type-strain genomes for metagenomic binning, comparative biology and taxonomic classification.</title>
        <authorList>
            <person name="Goeker M."/>
        </authorList>
    </citation>
    <scope>NUCLEOTIDE SEQUENCE [LARGE SCALE GENOMIC DNA]</scope>
    <source>
        <strain evidence="1 2">DSM 20694</strain>
    </source>
</reference>
<protein>
    <submittedName>
        <fullName evidence="1">Uncharacterized protein</fullName>
    </submittedName>
</protein>
<gene>
    <name evidence="1" type="ORF">J2S18_002507</name>
</gene>
<evidence type="ECO:0000313" key="1">
    <source>
        <dbReference type="EMBL" id="MDQ0150559.1"/>
    </source>
</evidence>
<proteinExistence type="predicted"/>
<evidence type="ECO:0000313" key="2">
    <source>
        <dbReference type="Proteomes" id="UP001228504"/>
    </source>
</evidence>
<sequence>MLFYIQVDKETKRVKGYSSSSCESDIILEIEIDDNNTEYEELLVNPYIFVFNESSNTFTKDVAYQESLIKSMKNRLSVDDKIEYLTKQLAAEKLAAMKKDSTINMLMKQQAQNKLEIMKLKGSN</sequence>
<accession>A0ABT9UW69</accession>